<dbReference type="Proteomes" id="UP000005439">
    <property type="component" value="Chromosome"/>
</dbReference>
<feature type="transmembrane region" description="Helical" evidence="6">
    <location>
        <begin position="422"/>
        <end position="441"/>
    </location>
</feature>
<evidence type="ECO:0000256" key="6">
    <source>
        <dbReference type="SAM" id="Phobius"/>
    </source>
</evidence>
<dbReference type="PANTHER" id="PTHR42829:SF1">
    <property type="entry name" value="INORGANIC CARBON TRANSPORTER SUBUNIT DABB-RELATED"/>
    <property type="match status" value="1"/>
</dbReference>
<keyword evidence="9" id="KW-1185">Reference proteome</keyword>
<proteinExistence type="predicted"/>
<dbReference type="GO" id="GO:0003954">
    <property type="term" value="F:NADH dehydrogenase activity"/>
    <property type="evidence" value="ECO:0007669"/>
    <property type="project" value="TreeGrafter"/>
</dbReference>
<keyword evidence="8" id="KW-0560">Oxidoreductase</keyword>
<reference evidence="8 9" key="2">
    <citation type="journal article" date="2012" name="Stand. Genomic Sci.">
        <title>Complete genome sequence of the moderately thermophilic mineral-sulfide-oxidizing firmicute Sulfobacillus acidophilus type strain (NAL(T)).</title>
        <authorList>
            <person name="Anderson I."/>
            <person name="Chertkov O."/>
            <person name="Chen A."/>
            <person name="Saunders E."/>
            <person name="Lapidus A."/>
            <person name="Nolan M."/>
            <person name="Lucas S."/>
            <person name="Hammon N."/>
            <person name="Deshpande S."/>
            <person name="Cheng J.F."/>
            <person name="Han C."/>
            <person name="Tapia R."/>
            <person name="Goodwin L.A."/>
            <person name="Pitluck S."/>
            <person name="Liolios K."/>
            <person name="Pagani I."/>
            <person name="Ivanova N."/>
            <person name="Mikhailova N."/>
            <person name="Pati A."/>
            <person name="Palaniappan K."/>
            <person name="Land M."/>
            <person name="Pan C."/>
            <person name="Rohde M."/>
            <person name="Pukall R."/>
            <person name="Goker M."/>
            <person name="Detter J.C."/>
            <person name="Woyke T."/>
            <person name="Bristow J."/>
            <person name="Eisen J.A."/>
            <person name="Markowitz V."/>
            <person name="Hugenholtz P."/>
            <person name="Kyrpides N.C."/>
            <person name="Klenk H.P."/>
            <person name="Mavromatis K."/>
        </authorList>
    </citation>
    <scope>NUCLEOTIDE SEQUENCE [LARGE SCALE GENOMIC DNA]</scope>
    <source>
        <strain evidence="9">ATCC 700253 / DSM 10332 / NAL</strain>
    </source>
</reference>
<organism evidence="8 9">
    <name type="scientific">Sulfobacillus acidophilus (strain ATCC 700253 / DSM 10332 / NAL)</name>
    <dbReference type="NCBI Taxonomy" id="679936"/>
    <lineage>
        <taxon>Bacteria</taxon>
        <taxon>Bacillati</taxon>
        <taxon>Bacillota</taxon>
        <taxon>Clostridia</taxon>
        <taxon>Eubacteriales</taxon>
        <taxon>Clostridiales Family XVII. Incertae Sedis</taxon>
        <taxon>Sulfobacillus</taxon>
    </lineage>
</organism>
<dbReference type="GO" id="GO:0042773">
    <property type="term" value="P:ATP synthesis coupled electron transport"/>
    <property type="evidence" value="ECO:0007669"/>
    <property type="project" value="InterPro"/>
</dbReference>
<feature type="transmembrane region" description="Helical" evidence="6">
    <location>
        <begin position="106"/>
        <end position="124"/>
    </location>
</feature>
<feature type="transmembrane region" description="Helical" evidence="6">
    <location>
        <begin position="186"/>
        <end position="204"/>
    </location>
</feature>
<evidence type="ECO:0000313" key="8">
    <source>
        <dbReference type="EMBL" id="AEW06066.1"/>
    </source>
</evidence>
<reference evidence="9" key="1">
    <citation type="submission" date="2011-12" db="EMBL/GenBank/DDBJ databases">
        <title>The complete genome of chromosome of Sulfobacillus acidophilus DSM 10332.</title>
        <authorList>
            <person name="Lucas S."/>
            <person name="Han J."/>
            <person name="Lapidus A."/>
            <person name="Bruce D."/>
            <person name="Goodwin L."/>
            <person name="Pitluck S."/>
            <person name="Peters L."/>
            <person name="Kyrpides N."/>
            <person name="Mavromatis K."/>
            <person name="Ivanova N."/>
            <person name="Mikhailova N."/>
            <person name="Chertkov O."/>
            <person name="Saunders E."/>
            <person name="Detter J.C."/>
            <person name="Tapia R."/>
            <person name="Han C."/>
            <person name="Land M."/>
            <person name="Hauser L."/>
            <person name="Markowitz V."/>
            <person name="Cheng J.-F."/>
            <person name="Hugenholtz P."/>
            <person name="Woyke T."/>
            <person name="Wu D."/>
            <person name="Pukall R."/>
            <person name="Gehrich-Schroeter G."/>
            <person name="Schneider S."/>
            <person name="Klenk H.-P."/>
            <person name="Eisen J.A."/>
        </authorList>
    </citation>
    <scope>NUCLEOTIDE SEQUENCE [LARGE SCALE GENOMIC DNA]</scope>
    <source>
        <strain evidence="9">ATCC 700253 / DSM 10332 / NAL</strain>
    </source>
</reference>
<dbReference type="Pfam" id="PF00361">
    <property type="entry name" value="Proton_antipo_M"/>
    <property type="match status" value="1"/>
</dbReference>
<evidence type="ECO:0000256" key="4">
    <source>
        <dbReference type="ARBA" id="ARBA00023136"/>
    </source>
</evidence>
<dbReference type="InterPro" id="IPR003945">
    <property type="entry name" value="NU5C-like"/>
</dbReference>
<keyword evidence="2 5" id="KW-0812">Transmembrane</keyword>
<feature type="transmembrane region" description="Helical" evidence="6">
    <location>
        <begin position="283"/>
        <end position="301"/>
    </location>
</feature>
<name>G8TWS7_SULAD</name>
<feature type="transmembrane region" description="Helical" evidence="6">
    <location>
        <begin position="159"/>
        <end position="180"/>
    </location>
</feature>
<evidence type="ECO:0000313" key="9">
    <source>
        <dbReference type="Proteomes" id="UP000005439"/>
    </source>
</evidence>
<dbReference type="GO" id="GO:0012505">
    <property type="term" value="C:endomembrane system"/>
    <property type="evidence" value="ECO:0007669"/>
    <property type="project" value="UniProtKB-SubCell"/>
</dbReference>
<feature type="transmembrane region" description="Helical" evidence="6">
    <location>
        <begin position="225"/>
        <end position="243"/>
    </location>
</feature>
<evidence type="ECO:0000256" key="3">
    <source>
        <dbReference type="ARBA" id="ARBA00022989"/>
    </source>
</evidence>
<dbReference type="AlphaFoldDB" id="G8TWS7"/>
<dbReference type="GO" id="GO:0016020">
    <property type="term" value="C:membrane"/>
    <property type="evidence" value="ECO:0007669"/>
    <property type="project" value="UniProtKB-SubCell"/>
</dbReference>
<gene>
    <name evidence="8" type="ordered locus">Sulac_2604</name>
</gene>
<evidence type="ECO:0000256" key="2">
    <source>
        <dbReference type="ARBA" id="ARBA00022692"/>
    </source>
</evidence>
<evidence type="ECO:0000256" key="5">
    <source>
        <dbReference type="RuleBase" id="RU000320"/>
    </source>
</evidence>
<dbReference type="InterPro" id="IPR001750">
    <property type="entry name" value="ND/Mrp_TM"/>
</dbReference>
<dbReference type="GO" id="GO:0015990">
    <property type="term" value="P:electron transport coupled proton transport"/>
    <property type="evidence" value="ECO:0007669"/>
    <property type="project" value="TreeGrafter"/>
</dbReference>
<dbReference type="EC" id="1.6.99.5" evidence="8"/>
<feature type="transmembrane region" description="Helical" evidence="6">
    <location>
        <begin position="255"/>
        <end position="276"/>
    </location>
</feature>
<protein>
    <submittedName>
        <fullName evidence="8">NADH dehydrogenase (Quinone)</fullName>
        <ecNumber evidence="8">1.6.99.5</ecNumber>
    </submittedName>
</protein>
<dbReference type="PANTHER" id="PTHR42829">
    <property type="entry name" value="NADH-UBIQUINONE OXIDOREDUCTASE CHAIN 5"/>
    <property type="match status" value="1"/>
</dbReference>
<comment type="subcellular location">
    <subcellularLocation>
        <location evidence="1">Endomembrane system</location>
        <topology evidence="1">Multi-pass membrane protein</topology>
    </subcellularLocation>
    <subcellularLocation>
        <location evidence="5">Membrane</location>
        <topology evidence="5">Multi-pass membrane protein</topology>
    </subcellularLocation>
</comment>
<keyword evidence="4 6" id="KW-0472">Membrane</keyword>
<feature type="transmembrane region" description="Helical" evidence="6">
    <location>
        <begin position="453"/>
        <end position="470"/>
    </location>
</feature>
<feature type="transmembrane region" description="Helical" evidence="6">
    <location>
        <begin position="531"/>
        <end position="548"/>
    </location>
</feature>
<feature type="transmembrane region" description="Helical" evidence="6">
    <location>
        <begin position="307"/>
        <end position="328"/>
    </location>
</feature>
<feature type="transmembrane region" description="Helical" evidence="6">
    <location>
        <begin position="340"/>
        <end position="363"/>
    </location>
</feature>
<dbReference type="HOGENOM" id="CLU_007100_6_3_9"/>
<feature type="transmembrane region" description="Helical" evidence="6">
    <location>
        <begin position="74"/>
        <end position="94"/>
    </location>
</feature>
<keyword evidence="3 6" id="KW-1133">Transmembrane helix</keyword>
<feature type="transmembrane region" description="Helical" evidence="6">
    <location>
        <begin position="26"/>
        <end position="43"/>
    </location>
</feature>
<dbReference type="KEGG" id="sap:Sulac_2604"/>
<dbReference type="EMBL" id="CP003179">
    <property type="protein sequence ID" value="AEW06066.1"/>
    <property type="molecule type" value="Genomic_DNA"/>
</dbReference>
<dbReference type="PATRIC" id="fig|679936.5.peg.2695"/>
<evidence type="ECO:0000259" key="7">
    <source>
        <dbReference type="Pfam" id="PF00361"/>
    </source>
</evidence>
<evidence type="ECO:0000256" key="1">
    <source>
        <dbReference type="ARBA" id="ARBA00004127"/>
    </source>
</evidence>
<dbReference type="STRING" id="679936.Sulac_2604"/>
<sequence length="549" mass="58262">MWVGLLVLPLILGGWGIVVRTRALSVAMIVASAILWGGTLWLLMTSVKPVTWTFFELAGVNWQIGWLASPIAKWMALLTTLINLLAQGYAQGYLAGNPRQGYFQSVLLAFTGAMLITVFGNTLLTEFVGWEWMGVGSYLLVGFFRESSTARWAASKAMLITRLGDVAFLWAVVAASLGHLNTIAEVNRQGGPLIAWALLIAVAFKSAQGPNASWLLDAMAGPTPASALIHAATMVAAGPYLLIRYDPLLGHVSGILPALAVIGGGTALLAGVGALGATEIKRVLAFSTVSQLGMMLLALGWGSPQTAWTLLVAHAIYKALLFFVGGIASRRAHSGHMTDLAGQLTVFEQIGLLLVGLLAVAGLPPTGGFVAKADLLHVSDGSWAGTLVDWGLSFLGGAYATRLLKALKGFRPTGETGPFAMLWPPTVLSGFAVGTYFWHPWVTLPPLLWEKTWPGLLAVLFGAGLGALWTRPMTLCSGVGWRYLWHLGNAAADMLLAAEQGVSQALGLGVGIFRWLTRLVHRGGSGRSQRYVLLSGLGVILWVLLVGHV</sequence>
<feature type="domain" description="NADH:quinone oxidoreductase/Mrp antiporter transmembrane" evidence="7">
    <location>
        <begin position="122"/>
        <end position="379"/>
    </location>
</feature>
<accession>G8TWS7</accession>
<dbReference type="GO" id="GO:0008137">
    <property type="term" value="F:NADH dehydrogenase (ubiquinone) activity"/>
    <property type="evidence" value="ECO:0007669"/>
    <property type="project" value="InterPro"/>
</dbReference>
<feature type="transmembrane region" description="Helical" evidence="6">
    <location>
        <begin position="383"/>
        <end position="401"/>
    </location>
</feature>
<dbReference type="PRINTS" id="PR01434">
    <property type="entry name" value="NADHDHGNASE5"/>
</dbReference>